<dbReference type="EMBL" id="BPLR01012907">
    <property type="protein sequence ID" value="GIY57442.1"/>
    <property type="molecule type" value="Genomic_DNA"/>
</dbReference>
<proteinExistence type="predicted"/>
<gene>
    <name evidence="1" type="ORF">CEXT_761651</name>
</gene>
<protein>
    <submittedName>
        <fullName evidence="1">Uncharacterized protein</fullName>
    </submittedName>
</protein>
<name>A0AAV4UHQ3_CAEEX</name>
<reference evidence="1 2" key="1">
    <citation type="submission" date="2021-06" db="EMBL/GenBank/DDBJ databases">
        <title>Caerostris extrusa draft genome.</title>
        <authorList>
            <person name="Kono N."/>
            <person name="Arakawa K."/>
        </authorList>
    </citation>
    <scope>NUCLEOTIDE SEQUENCE [LARGE SCALE GENOMIC DNA]</scope>
</reference>
<keyword evidence="2" id="KW-1185">Reference proteome</keyword>
<evidence type="ECO:0000313" key="2">
    <source>
        <dbReference type="Proteomes" id="UP001054945"/>
    </source>
</evidence>
<comment type="caution">
    <text evidence="1">The sequence shown here is derived from an EMBL/GenBank/DDBJ whole genome shotgun (WGS) entry which is preliminary data.</text>
</comment>
<sequence length="69" mass="7534">MSCETALFQLRSLGRGEGEGVGGASASSLWTSPERLITYGGHQCCIYSQRQSALRTSMMWWQVTSANAM</sequence>
<dbReference type="AlphaFoldDB" id="A0AAV4UHQ3"/>
<organism evidence="1 2">
    <name type="scientific">Caerostris extrusa</name>
    <name type="common">Bark spider</name>
    <name type="synonym">Caerostris bankana</name>
    <dbReference type="NCBI Taxonomy" id="172846"/>
    <lineage>
        <taxon>Eukaryota</taxon>
        <taxon>Metazoa</taxon>
        <taxon>Ecdysozoa</taxon>
        <taxon>Arthropoda</taxon>
        <taxon>Chelicerata</taxon>
        <taxon>Arachnida</taxon>
        <taxon>Araneae</taxon>
        <taxon>Araneomorphae</taxon>
        <taxon>Entelegynae</taxon>
        <taxon>Araneoidea</taxon>
        <taxon>Araneidae</taxon>
        <taxon>Caerostris</taxon>
    </lineage>
</organism>
<evidence type="ECO:0000313" key="1">
    <source>
        <dbReference type="EMBL" id="GIY57442.1"/>
    </source>
</evidence>
<accession>A0AAV4UHQ3</accession>
<dbReference type="Proteomes" id="UP001054945">
    <property type="component" value="Unassembled WGS sequence"/>
</dbReference>